<dbReference type="Proteomes" id="UP000287188">
    <property type="component" value="Unassembled WGS sequence"/>
</dbReference>
<name>A0A402AFV4_9CHLR</name>
<dbReference type="AlphaFoldDB" id="A0A402AFV4"/>
<dbReference type="GO" id="GO:0003700">
    <property type="term" value="F:DNA-binding transcription factor activity"/>
    <property type="evidence" value="ECO:0007669"/>
    <property type="project" value="InterPro"/>
</dbReference>
<sequence length="166" mass="19115">MRIPLLPWCPVLLQVEPQELFLALEGLYHEYMGMAEEAVMQQWAQLIQMYAQRIMGLQISDVRLQRLWKQVDVNLAHEWNLEELAALVGISSEHLRRLCQQQIGQSPMKQVTAMRMRRAMALLSSDSYSIEAVASRVGYENPFAFSTAFKRYTGVAPSLYRQHGSK</sequence>
<keyword evidence="6" id="KW-1185">Reference proteome</keyword>
<dbReference type="InterPro" id="IPR018060">
    <property type="entry name" value="HTH_AraC"/>
</dbReference>
<dbReference type="InterPro" id="IPR009057">
    <property type="entry name" value="Homeodomain-like_sf"/>
</dbReference>
<dbReference type="EMBL" id="BIFS01000001">
    <property type="protein sequence ID" value="GCE17991.1"/>
    <property type="molecule type" value="Genomic_DNA"/>
</dbReference>
<dbReference type="InterPro" id="IPR018062">
    <property type="entry name" value="HTH_AraC-typ_CS"/>
</dbReference>
<dbReference type="SUPFAM" id="SSF46689">
    <property type="entry name" value="Homeodomain-like"/>
    <property type="match status" value="2"/>
</dbReference>
<feature type="domain" description="HTH araC/xylS-type" evidence="4">
    <location>
        <begin position="65"/>
        <end position="163"/>
    </location>
</feature>
<comment type="caution">
    <text evidence="5">The sequence shown here is derived from an EMBL/GenBank/DDBJ whole genome shotgun (WGS) entry which is preliminary data.</text>
</comment>
<keyword evidence="3" id="KW-0804">Transcription</keyword>
<dbReference type="Pfam" id="PF12833">
    <property type="entry name" value="HTH_18"/>
    <property type="match status" value="1"/>
</dbReference>
<dbReference type="PROSITE" id="PS01124">
    <property type="entry name" value="HTH_ARAC_FAMILY_2"/>
    <property type="match status" value="1"/>
</dbReference>
<accession>A0A402AFV4</accession>
<protein>
    <recommendedName>
        <fullName evidence="4">HTH araC/xylS-type domain-containing protein</fullName>
    </recommendedName>
</protein>
<reference evidence="6" key="1">
    <citation type="submission" date="2018-12" db="EMBL/GenBank/DDBJ databases">
        <title>Tengunoibacter tsumagoiensis gen. nov., sp. nov., Dictyobacter kobayashii sp. nov., D. alpinus sp. nov., and D. joshuensis sp. nov. and description of Dictyobacteraceae fam. nov. within the order Ktedonobacterales isolated from Tengu-no-mugimeshi.</title>
        <authorList>
            <person name="Wang C.M."/>
            <person name="Zheng Y."/>
            <person name="Sakai Y."/>
            <person name="Toyoda A."/>
            <person name="Minakuchi Y."/>
            <person name="Abe K."/>
            <person name="Yokota A."/>
            <person name="Yabe S."/>
        </authorList>
    </citation>
    <scope>NUCLEOTIDE SEQUENCE [LARGE SCALE GENOMIC DNA]</scope>
    <source>
        <strain evidence="6">Uno11</strain>
    </source>
</reference>
<proteinExistence type="predicted"/>
<evidence type="ECO:0000313" key="6">
    <source>
        <dbReference type="Proteomes" id="UP000287188"/>
    </source>
</evidence>
<evidence type="ECO:0000256" key="2">
    <source>
        <dbReference type="ARBA" id="ARBA00023125"/>
    </source>
</evidence>
<dbReference type="PANTHER" id="PTHR46796">
    <property type="entry name" value="HTH-TYPE TRANSCRIPTIONAL ACTIVATOR RHAS-RELATED"/>
    <property type="match status" value="1"/>
</dbReference>
<organism evidence="5 6">
    <name type="scientific">Dictyobacter kobayashii</name>
    <dbReference type="NCBI Taxonomy" id="2014872"/>
    <lineage>
        <taxon>Bacteria</taxon>
        <taxon>Bacillati</taxon>
        <taxon>Chloroflexota</taxon>
        <taxon>Ktedonobacteria</taxon>
        <taxon>Ktedonobacterales</taxon>
        <taxon>Dictyobacteraceae</taxon>
        <taxon>Dictyobacter</taxon>
    </lineage>
</organism>
<evidence type="ECO:0000256" key="3">
    <source>
        <dbReference type="ARBA" id="ARBA00023163"/>
    </source>
</evidence>
<evidence type="ECO:0000259" key="4">
    <source>
        <dbReference type="PROSITE" id="PS01124"/>
    </source>
</evidence>
<dbReference type="InterPro" id="IPR050204">
    <property type="entry name" value="AraC_XylS_family_regulators"/>
</dbReference>
<gene>
    <name evidence="5" type="ORF">KDK_17910</name>
</gene>
<dbReference type="Gene3D" id="1.10.10.60">
    <property type="entry name" value="Homeodomain-like"/>
    <property type="match status" value="1"/>
</dbReference>
<dbReference type="InterPro" id="IPR020449">
    <property type="entry name" value="Tscrpt_reg_AraC-type_HTH"/>
</dbReference>
<dbReference type="PANTHER" id="PTHR46796:SF13">
    <property type="entry name" value="HTH-TYPE TRANSCRIPTIONAL ACTIVATOR RHAS"/>
    <property type="match status" value="1"/>
</dbReference>
<evidence type="ECO:0000313" key="5">
    <source>
        <dbReference type="EMBL" id="GCE17991.1"/>
    </source>
</evidence>
<keyword evidence="2" id="KW-0238">DNA-binding</keyword>
<keyword evidence="1" id="KW-0805">Transcription regulation</keyword>
<dbReference type="SMART" id="SM00342">
    <property type="entry name" value="HTH_ARAC"/>
    <property type="match status" value="1"/>
</dbReference>
<dbReference type="PROSITE" id="PS00041">
    <property type="entry name" value="HTH_ARAC_FAMILY_1"/>
    <property type="match status" value="1"/>
</dbReference>
<dbReference type="PRINTS" id="PR00032">
    <property type="entry name" value="HTHARAC"/>
</dbReference>
<dbReference type="GO" id="GO:0043565">
    <property type="term" value="F:sequence-specific DNA binding"/>
    <property type="evidence" value="ECO:0007669"/>
    <property type="project" value="InterPro"/>
</dbReference>
<evidence type="ECO:0000256" key="1">
    <source>
        <dbReference type="ARBA" id="ARBA00023015"/>
    </source>
</evidence>